<dbReference type="RefSeq" id="WP_054783019.1">
    <property type="nucleotide sequence ID" value="NZ_FPBD01000003.1"/>
</dbReference>
<organism evidence="2 3">
    <name type="scientific">Pseudovibrio denitrificans</name>
    <dbReference type="NCBI Taxonomy" id="258256"/>
    <lineage>
        <taxon>Bacteria</taxon>
        <taxon>Pseudomonadati</taxon>
        <taxon>Pseudomonadota</taxon>
        <taxon>Alphaproteobacteria</taxon>
        <taxon>Hyphomicrobiales</taxon>
        <taxon>Stappiaceae</taxon>
        <taxon>Pseudovibrio</taxon>
    </lineage>
</organism>
<proteinExistence type="predicted"/>
<sequence>MSLRFVTKSIHAYLDYPVAFALTGLPFILGLGATNPFALWLSVGTGAAALILTLLTDHQFGVLRVLPYSFHLAVDGAVGALFLFAPFLFGFTGLDAAYYWANGIAVAIVVSLHKPEAEMAPA</sequence>
<keyword evidence="1" id="KW-0472">Membrane</keyword>
<feature type="transmembrane region" description="Helical" evidence="1">
    <location>
        <begin position="68"/>
        <end position="91"/>
    </location>
</feature>
<feature type="transmembrane region" description="Helical" evidence="1">
    <location>
        <begin position="12"/>
        <end position="31"/>
    </location>
</feature>
<reference evidence="3" key="1">
    <citation type="submission" date="2016-10" db="EMBL/GenBank/DDBJ databases">
        <authorList>
            <person name="Varghese N."/>
            <person name="Submissions S."/>
        </authorList>
    </citation>
    <scope>NUCLEOTIDE SEQUENCE [LARGE SCALE GENOMIC DNA]</scope>
    <source>
        <strain evidence="3">DSM 17465</strain>
    </source>
</reference>
<protein>
    <recommendedName>
        <fullName evidence="4">SPW repeat-containing protein</fullName>
    </recommendedName>
</protein>
<keyword evidence="3" id="KW-1185">Reference proteome</keyword>
<dbReference type="Proteomes" id="UP000183371">
    <property type="component" value="Unassembled WGS sequence"/>
</dbReference>
<evidence type="ECO:0000313" key="2">
    <source>
        <dbReference type="EMBL" id="SFT83656.1"/>
    </source>
</evidence>
<feature type="transmembrane region" description="Helical" evidence="1">
    <location>
        <begin position="37"/>
        <end position="56"/>
    </location>
</feature>
<evidence type="ECO:0000256" key="1">
    <source>
        <dbReference type="SAM" id="Phobius"/>
    </source>
</evidence>
<keyword evidence="1" id="KW-0812">Transmembrane</keyword>
<keyword evidence="1" id="KW-1133">Transmembrane helix</keyword>
<name>A0A1I7B8X4_9HYPH</name>
<evidence type="ECO:0000313" key="3">
    <source>
        <dbReference type="Proteomes" id="UP000183371"/>
    </source>
</evidence>
<dbReference type="EMBL" id="FPBD01000003">
    <property type="protein sequence ID" value="SFT83656.1"/>
    <property type="molecule type" value="Genomic_DNA"/>
</dbReference>
<accession>A0A1I7B8X4</accession>
<dbReference type="AlphaFoldDB" id="A0A1I7B8X4"/>
<evidence type="ECO:0008006" key="4">
    <source>
        <dbReference type="Google" id="ProtNLM"/>
    </source>
</evidence>
<gene>
    <name evidence="2" type="ORF">SAMN05444141_103774</name>
</gene>